<dbReference type="GO" id="GO:0005506">
    <property type="term" value="F:iron ion binding"/>
    <property type="evidence" value="ECO:0007669"/>
    <property type="project" value="InterPro"/>
</dbReference>
<dbReference type="InterPro" id="IPR036396">
    <property type="entry name" value="Cyt_P450_sf"/>
</dbReference>
<dbReference type="PRINTS" id="PR00385">
    <property type="entry name" value="P450"/>
</dbReference>
<gene>
    <name evidence="16" type="ORF">ILUMI_19527</name>
</gene>
<evidence type="ECO:0000256" key="10">
    <source>
        <dbReference type="ARBA" id="ARBA00023004"/>
    </source>
</evidence>
<comment type="similarity">
    <text evidence="4 14">Belongs to the cytochrome P450 family.</text>
</comment>
<sequence>MYHNFLIYLGLIIVGIIFLYFHLTRNFNHWKNKSIQYVKPMLLFGNIFKVLTFQRSIGQFLWELYNNTKLPFIGFFVFDKPFLLIRDPEIIKSCLITDFEYFDDRSITENRKDDEMASDSLLLLKNPLWKSHRVIVSQAFATGKIKGMLPIVLEASNDLVDYMNNVAIKEEATETREVAMKFTTEVIASCVFGIKAHCFLHDKAAFREASKRIFDWSLGRKISMASYFFAPILVKLFKLKFYEPNVARFLDEIIKTTVAEKEKSKLYRGDIIDALIQIRNQKRPDSDLLDEKMLAAQSIQFFIAGFETTGSTISFALYELSLNPSVQNQLREEIQTVIKKHQNITYEAIQEMNYLDMTIKETLRKYPALPFLERRCTKLYKIPKTDAIIEKGVPIYISLLGLHFDSKYFPNPEKFDPKRFTVENKNTRPSSCYMPFGIGPRNCLGSQLSTLIAKVGLIRILAEFEVEVCKTTQIPLELDQKTFMLSPIHGNNLHFKKI</sequence>
<evidence type="ECO:0000256" key="9">
    <source>
        <dbReference type="ARBA" id="ARBA00023002"/>
    </source>
</evidence>
<dbReference type="Pfam" id="PF00067">
    <property type="entry name" value="p450"/>
    <property type="match status" value="1"/>
</dbReference>
<evidence type="ECO:0000313" key="17">
    <source>
        <dbReference type="Proteomes" id="UP000801492"/>
    </source>
</evidence>
<proteinExistence type="inferred from homology"/>
<keyword evidence="15" id="KW-1133">Transmembrane helix</keyword>
<evidence type="ECO:0000313" key="16">
    <source>
        <dbReference type="EMBL" id="KAF2886646.1"/>
    </source>
</evidence>
<protein>
    <recommendedName>
        <fullName evidence="18">Cytochrome P450</fullName>
    </recommendedName>
</protein>
<dbReference type="PANTHER" id="PTHR24292">
    <property type="entry name" value="CYTOCHROME P450"/>
    <property type="match status" value="1"/>
</dbReference>
<comment type="subcellular location">
    <subcellularLocation>
        <location evidence="3">Endoplasmic reticulum membrane</location>
        <topology evidence="3">Peripheral membrane protein</topology>
    </subcellularLocation>
    <subcellularLocation>
        <location evidence="2">Microsome membrane</location>
        <topology evidence="2">Peripheral membrane protein</topology>
    </subcellularLocation>
</comment>
<dbReference type="InterPro" id="IPR050476">
    <property type="entry name" value="Insect_CytP450_Detox"/>
</dbReference>
<feature type="transmembrane region" description="Helical" evidence="15">
    <location>
        <begin position="6"/>
        <end position="23"/>
    </location>
</feature>
<evidence type="ECO:0008006" key="18">
    <source>
        <dbReference type="Google" id="ProtNLM"/>
    </source>
</evidence>
<dbReference type="GO" id="GO:0004497">
    <property type="term" value="F:monooxygenase activity"/>
    <property type="evidence" value="ECO:0007669"/>
    <property type="project" value="UniProtKB-KW"/>
</dbReference>
<evidence type="ECO:0000256" key="13">
    <source>
        <dbReference type="PIRSR" id="PIRSR602401-1"/>
    </source>
</evidence>
<comment type="caution">
    <text evidence="16">The sequence shown here is derived from an EMBL/GenBank/DDBJ whole genome shotgun (WGS) entry which is preliminary data.</text>
</comment>
<dbReference type="InterPro" id="IPR017972">
    <property type="entry name" value="Cyt_P450_CS"/>
</dbReference>
<evidence type="ECO:0000256" key="14">
    <source>
        <dbReference type="RuleBase" id="RU000461"/>
    </source>
</evidence>
<name>A0A8K0CKC0_IGNLU</name>
<keyword evidence="10 13" id="KW-0408">Iron</keyword>
<organism evidence="16 17">
    <name type="scientific">Ignelater luminosus</name>
    <name type="common">Cucubano</name>
    <name type="synonym">Pyrophorus luminosus</name>
    <dbReference type="NCBI Taxonomy" id="2038154"/>
    <lineage>
        <taxon>Eukaryota</taxon>
        <taxon>Metazoa</taxon>
        <taxon>Ecdysozoa</taxon>
        <taxon>Arthropoda</taxon>
        <taxon>Hexapoda</taxon>
        <taxon>Insecta</taxon>
        <taxon>Pterygota</taxon>
        <taxon>Neoptera</taxon>
        <taxon>Endopterygota</taxon>
        <taxon>Coleoptera</taxon>
        <taxon>Polyphaga</taxon>
        <taxon>Elateriformia</taxon>
        <taxon>Elateroidea</taxon>
        <taxon>Elateridae</taxon>
        <taxon>Agrypninae</taxon>
        <taxon>Pyrophorini</taxon>
        <taxon>Ignelater</taxon>
    </lineage>
</organism>
<evidence type="ECO:0000256" key="6">
    <source>
        <dbReference type="ARBA" id="ARBA00022723"/>
    </source>
</evidence>
<dbReference type="PROSITE" id="PS00086">
    <property type="entry name" value="CYTOCHROME_P450"/>
    <property type="match status" value="1"/>
</dbReference>
<dbReference type="InterPro" id="IPR001128">
    <property type="entry name" value="Cyt_P450"/>
</dbReference>
<keyword evidence="11 14" id="KW-0503">Monooxygenase</keyword>
<keyword evidence="7" id="KW-0256">Endoplasmic reticulum</keyword>
<evidence type="ECO:0000256" key="2">
    <source>
        <dbReference type="ARBA" id="ARBA00004174"/>
    </source>
</evidence>
<dbReference type="OrthoDB" id="2789670at2759"/>
<dbReference type="CDD" id="cd11056">
    <property type="entry name" value="CYP6-like"/>
    <property type="match status" value="1"/>
</dbReference>
<dbReference type="AlphaFoldDB" id="A0A8K0CKC0"/>
<dbReference type="InterPro" id="IPR002401">
    <property type="entry name" value="Cyt_P450_E_grp-I"/>
</dbReference>
<evidence type="ECO:0000256" key="3">
    <source>
        <dbReference type="ARBA" id="ARBA00004406"/>
    </source>
</evidence>
<dbReference type="GO" id="GO:0020037">
    <property type="term" value="F:heme binding"/>
    <property type="evidence" value="ECO:0007669"/>
    <property type="project" value="InterPro"/>
</dbReference>
<dbReference type="Proteomes" id="UP000801492">
    <property type="component" value="Unassembled WGS sequence"/>
</dbReference>
<keyword evidence="6 13" id="KW-0479">Metal-binding</keyword>
<evidence type="ECO:0000256" key="11">
    <source>
        <dbReference type="ARBA" id="ARBA00023033"/>
    </source>
</evidence>
<keyword evidence="17" id="KW-1185">Reference proteome</keyword>
<accession>A0A8K0CKC0</accession>
<evidence type="ECO:0000256" key="7">
    <source>
        <dbReference type="ARBA" id="ARBA00022824"/>
    </source>
</evidence>
<keyword evidence="8" id="KW-0492">Microsome</keyword>
<dbReference type="EMBL" id="VTPC01087035">
    <property type="protein sequence ID" value="KAF2886646.1"/>
    <property type="molecule type" value="Genomic_DNA"/>
</dbReference>
<dbReference type="PANTHER" id="PTHR24292:SF45">
    <property type="entry name" value="CYTOCHROME P450 6G1-RELATED"/>
    <property type="match status" value="1"/>
</dbReference>
<evidence type="ECO:0000256" key="15">
    <source>
        <dbReference type="SAM" id="Phobius"/>
    </source>
</evidence>
<dbReference type="GO" id="GO:0016705">
    <property type="term" value="F:oxidoreductase activity, acting on paired donors, with incorporation or reduction of molecular oxygen"/>
    <property type="evidence" value="ECO:0007669"/>
    <property type="project" value="InterPro"/>
</dbReference>
<dbReference type="SUPFAM" id="SSF48264">
    <property type="entry name" value="Cytochrome P450"/>
    <property type="match status" value="1"/>
</dbReference>
<reference evidence="16" key="1">
    <citation type="submission" date="2019-08" db="EMBL/GenBank/DDBJ databases">
        <title>The genome of the North American firefly Photinus pyralis.</title>
        <authorList>
            <consortium name="Photinus pyralis genome working group"/>
            <person name="Fallon T.R."/>
            <person name="Sander Lower S.E."/>
            <person name="Weng J.-K."/>
        </authorList>
    </citation>
    <scope>NUCLEOTIDE SEQUENCE</scope>
    <source>
        <strain evidence="16">TRF0915ILg1</strain>
        <tissue evidence="16">Whole body</tissue>
    </source>
</reference>
<keyword evidence="15" id="KW-0812">Transmembrane</keyword>
<evidence type="ECO:0000256" key="4">
    <source>
        <dbReference type="ARBA" id="ARBA00010617"/>
    </source>
</evidence>
<comment type="cofactor">
    <cofactor evidence="1 13">
        <name>heme</name>
        <dbReference type="ChEBI" id="CHEBI:30413"/>
    </cofactor>
</comment>
<dbReference type="GO" id="GO:0005789">
    <property type="term" value="C:endoplasmic reticulum membrane"/>
    <property type="evidence" value="ECO:0007669"/>
    <property type="project" value="UniProtKB-SubCell"/>
</dbReference>
<evidence type="ECO:0000256" key="8">
    <source>
        <dbReference type="ARBA" id="ARBA00022848"/>
    </source>
</evidence>
<dbReference type="Gene3D" id="1.10.630.10">
    <property type="entry name" value="Cytochrome P450"/>
    <property type="match status" value="1"/>
</dbReference>
<keyword evidence="9 14" id="KW-0560">Oxidoreductase</keyword>
<feature type="binding site" description="axial binding residue" evidence="13">
    <location>
        <position position="443"/>
    </location>
    <ligand>
        <name>heme</name>
        <dbReference type="ChEBI" id="CHEBI:30413"/>
    </ligand>
    <ligandPart>
        <name>Fe</name>
        <dbReference type="ChEBI" id="CHEBI:18248"/>
    </ligandPart>
</feature>
<dbReference type="FunFam" id="1.10.630.10:FF:000042">
    <property type="entry name" value="Cytochrome P450"/>
    <property type="match status" value="1"/>
</dbReference>
<keyword evidence="5 13" id="KW-0349">Heme</keyword>
<evidence type="ECO:0000256" key="1">
    <source>
        <dbReference type="ARBA" id="ARBA00001971"/>
    </source>
</evidence>
<keyword evidence="12 15" id="KW-0472">Membrane</keyword>
<evidence type="ECO:0000256" key="5">
    <source>
        <dbReference type="ARBA" id="ARBA00022617"/>
    </source>
</evidence>
<dbReference type="PRINTS" id="PR00463">
    <property type="entry name" value="EP450I"/>
</dbReference>
<evidence type="ECO:0000256" key="12">
    <source>
        <dbReference type="ARBA" id="ARBA00023136"/>
    </source>
</evidence>